<reference evidence="3" key="1">
    <citation type="journal article" date="2016" name="Insect Biochem. Mol. Biol.">
        <title>Multifaceted biological insights from a draft genome sequence of the tobacco hornworm moth, Manduca sexta.</title>
        <authorList>
            <person name="Kanost M.R."/>
            <person name="Arrese E.L."/>
            <person name="Cao X."/>
            <person name="Chen Y.R."/>
            <person name="Chellapilla S."/>
            <person name="Goldsmith M.R."/>
            <person name="Grosse-Wilde E."/>
            <person name="Heckel D.G."/>
            <person name="Herndon N."/>
            <person name="Jiang H."/>
            <person name="Papanicolaou A."/>
            <person name="Qu J."/>
            <person name="Soulages J.L."/>
            <person name="Vogel H."/>
            <person name="Walters J."/>
            <person name="Waterhouse R.M."/>
            <person name="Ahn S.J."/>
            <person name="Almeida F.C."/>
            <person name="An C."/>
            <person name="Aqrawi P."/>
            <person name="Bretschneider A."/>
            <person name="Bryant W.B."/>
            <person name="Bucks S."/>
            <person name="Chao H."/>
            <person name="Chevignon G."/>
            <person name="Christen J.M."/>
            <person name="Clarke D.F."/>
            <person name="Dittmer N.T."/>
            <person name="Ferguson L.C.F."/>
            <person name="Garavelou S."/>
            <person name="Gordon K.H.J."/>
            <person name="Gunaratna R.T."/>
            <person name="Han Y."/>
            <person name="Hauser F."/>
            <person name="He Y."/>
            <person name="Heidel-Fischer H."/>
            <person name="Hirsh A."/>
            <person name="Hu Y."/>
            <person name="Jiang H."/>
            <person name="Kalra D."/>
            <person name="Klinner C."/>
            <person name="Konig C."/>
            <person name="Kovar C."/>
            <person name="Kroll A.R."/>
            <person name="Kuwar S.S."/>
            <person name="Lee S.L."/>
            <person name="Lehman R."/>
            <person name="Li K."/>
            <person name="Li Z."/>
            <person name="Liang H."/>
            <person name="Lovelace S."/>
            <person name="Lu Z."/>
            <person name="Mansfield J.H."/>
            <person name="McCulloch K.J."/>
            <person name="Mathew T."/>
            <person name="Morton B."/>
            <person name="Muzny D.M."/>
            <person name="Neunemann D."/>
            <person name="Ongeri F."/>
            <person name="Pauchet Y."/>
            <person name="Pu L.L."/>
            <person name="Pyrousis I."/>
            <person name="Rao X.J."/>
            <person name="Redding A."/>
            <person name="Roesel C."/>
            <person name="Sanchez-Gracia A."/>
            <person name="Schaack S."/>
            <person name="Shukla A."/>
            <person name="Tetreau G."/>
            <person name="Wang Y."/>
            <person name="Xiong G.H."/>
            <person name="Traut W."/>
            <person name="Walsh T.K."/>
            <person name="Worley K.C."/>
            <person name="Wu D."/>
            <person name="Wu W."/>
            <person name="Wu Y.Q."/>
            <person name="Zhang X."/>
            <person name="Zou Z."/>
            <person name="Zucker H."/>
            <person name="Briscoe A.D."/>
            <person name="Burmester T."/>
            <person name="Clem R.J."/>
            <person name="Feyereisen R."/>
            <person name="Grimmelikhuijzen C.J.P."/>
            <person name="Hamodrakas S.J."/>
            <person name="Hansson B.S."/>
            <person name="Huguet E."/>
            <person name="Jermiin L.S."/>
            <person name="Lan Q."/>
            <person name="Lehman H.K."/>
            <person name="Lorenzen M."/>
            <person name="Merzendorfer H."/>
            <person name="Michalopoulos I."/>
            <person name="Morton D.B."/>
            <person name="Muthukrishnan S."/>
            <person name="Oakeshott J.G."/>
            <person name="Palmer W."/>
            <person name="Park Y."/>
            <person name="Passarelli A.L."/>
            <person name="Rozas J."/>
            <person name="Schwartz L.M."/>
            <person name="Smith W."/>
            <person name="Southgate A."/>
            <person name="Vilcinskas A."/>
            <person name="Vogt R."/>
            <person name="Wang P."/>
            <person name="Werren J."/>
            <person name="Yu X.Q."/>
            <person name="Zhou J.J."/>
            <person name="Brown S.J."/>
            <person name="Scherer S.E."/>
            <person name="Richards S."/>
            <person name="Blissard G.W."/>
        </authorList>
    </citation>
    <scope>NUCLEOTIDE SEQUENCE</scope>
</reference>
<proteinExistence type="predicted"/>
<feature type="chain" id="PRO_5038100616" evidence="2">
    <location>
        <begin position="22"/>
        <end position="168"/>
    </location>
</feature>
<comment type="caution">
    <text evidence="3">The sequence shown here is derived from an EMBL/GenBank/DDBJ whole genome shotgun (WGS) entry which is preliminary data.</text>
</comment>
<dbReference type="Proteomes" id="UP000791440">
    <property type="component" value="Unassembled WGS sequence"/>
</dbReference>
<feature type="compositionally biased region" description="Acidic residues" evidence="1">
    <location>
        <begin position="98"/>
        <end position="109"/>
    </location>
</feature>
<gene>
    <name evidence="3" type="ORF">O3G_MSEX009032</name>
</gene>
<protein>
    <submittedName>
        <fullName evidence="3">Uncharacterized protein</fullName>
    </submittedName>
</protein>
<accession>A0A921ZBT5</accession>
<evidence type="ECO:0000256" key="1">
    <source>
        <dbReference type="SAM" id="MobiDB-lite"/>
    </source>
</evidence>
<feature type="compositionally biased region" description="Low complexity" evidence="1">
    <location>
        <begin position="110"/>
        <end position="147"/>
    </location>
</feature>
<organism evidence="3 4">
    <name type="scientific">Manduca sexta</name>
    <name type="common">Tobacco hawkmoth</name>
    <name type="synonym">Tobacco hornworm</name>
    <dbReference type="NCBI Taxonomy" id="7130"/>
    <lineage>
        <taxon>Eukaryota</taxon>
        <taxon>Metazoa</taxon>
        <taxon>Ecdysozoa</taxon>
        <taxon>Arthropoda</taxon>
        <taxon>Hexapoda</taxon>
        <taxon>Insecta</taxon>
        <taxon>Pterygota</taxon>
        <taxon>Neoptera</taxon>
        <taxon>Endopterygota</taxon>
        <taxon>Lepidoptera</taxon>
        <taxon>Glossata</taxon>
        <taxon>Ditrysia</taxon>
        <taxon>Bombycoidea</taxon>
        <taxon>Sphingidae</taxon>
        <taxon>Sphinginae</taxon>
        <taxon>Sphingini</taxon>
        <taxon>Manduca</taxon>
    </lineage>
</organism>
<keyword evidence="2" id="KW-0732">Signal</keyword>
<evidence type="ECO:0000313" key="4">
    <source>
        <dbReference type="Proteomes" id="UP000791440"/>
    </source>
</evidence>
<evidence type="ECO:0000256" key="2">
    <source>
        <dbReference type="SAM" id="SignalP"/>
    </source>
</evidence>
<feature type="region of interest" description="Disordered" evidence="1">
    <location>
        <begin position="98"/>
        <end position="168"/>
    </location>
</feature>
<reference evidence="3" key="2">
    <citation type="submission" date="2020-12" db="EMBL/GenBank/DDBJ databases">
        <authorList>
            <person name="Kanost M."/>
        </authorList>
    </citation>
    <scope>NUCLEOTIDE SEQUENCE</scope>
</reference>
<keyword evidence="4" id="KW-1185">Reference proteome</keyword>
<name>A0A921ZBT5_MANSE</name>
<dbReference type="EMBL" id="JH668482">
    <property type="protein sequence ID" value="KAG6455127.1"/>
    <property type="molecule type" value="Genomic_DNA"/>
</dbReference>
<feature type="signal peptide" evidence="2">
    <location>
        <begin position="1"/>
        <end position="21"/>
    </location>
</feature>
<dbReference type="AlphaFoldDB" id="A0A921ZBT5"/>
<feature type="compositionally biased region" description="Polar residues" evidence="1">
    <location>
        <begin position="148"/>
        <end position="168"/>
    </location>
</feature>
<sequence>MKFLEAVVVLTFATLFYNVEGLVLETGENDFDTIMPRAGLNQLIAYKALAKSGEGTAGRAVPTDDDTDLLEQWCENPYEPVGDPVRWLLCTLRDVFTSDDDSDSDESDSSTESNESNSTTESNSETSGSTTNNDTSTTGNATGTNDNQGEVTTTVSPDGNSGTEASAA</sequence>
<evidence type="ECO:0000313" key="3">
    <source>
        <dbReference type="EMBL" id="KAG6455127.1"/>
    </source>
</evidence>